<evidence type="ECO:0000256" key="3">
    <source>
        <dbReference type="HAMAP-Rule" id="MF_00984"/>
    </source>
</evidence>
<dbReference type="Gene3D" id="2.40.50.140">
    <property type="entry name" value="Nucleic acid-binding proteins"/>
    <property type="match status" value="1"/>
</dbReference>
<dbReference type="AlphaFoldDB" id="A0A1B6VKK9"/>
<dbReference type="InterPro" id="IPR011344">
    <property type="entry name" value="ssDNA-bd"/>
</dbReference>
<dbReference type="OrthoDB" id="9809878at2"/>
<evidence type="ECO:0000256" key="5">
    <source>
        <dbReference type="SAM" id="MobiDB-lite"/>
    </source>
</evidence>
<dbReference type="EMBL" id="LUTU01000007">
    <property type="protein sequence ID" value="OAJ67753.1"/>
    <property type="molecule type" value="Genomic_DNA"/>
</dbReference>
<proteinExistence type="inferred from homology"/>
<keyword evidence="3" id="KW-0227">DNA damage</keyword>
<comment type="function">
    <text evidence="3">Plays an important role in DNA replication, recombination and repair. Binds to ssDNA and to an array of partner proteins to recruit them to their sites of action during DNA metabolism.</text>
</comment>
<dbReference type="SUPFAM" id="SSF50249">
    <property type="entry name" value="Nucleic acid-binding proteins"/>
    <property type="match status" value="1"/>
</dbReference>
<dbReference type="Pfam" id="PF00436">
    <property type="entry name" value="SSB"/>
    <property type="match status" value="1"/>
</dbReference>
<keyword evidence="1 3" id="KW-0238">DNA-binding</keyword>
<evidence type="ECO:0000313" key="6">
    <source>
        <dbReference type="EMBL" id="OAJ67753.1"/>
    </source>
</evidence>
<name>A0A1B6VKK9_9PROT</name>
<reference evidence="6 7" key="1">
    <citation type="submission" date="2016-03" db="EMBL/GenBank/DDBJ databases">
        <title>Draft genome sequence of Gluconobacter cerinus strain CECT 9110.</title>
        <authorList>
            <person name="Sainz F."/>
            <person name="Mas A."/>
            <person name="Torija M.J."/>
        </authorList>
    </citation>
    <scope>NUCLEOTIDE SEQUENCE [LARGE SCALE GENOMIC DNA]</scope>
    <source>
        <strain evidence="6 7">CECT 9110</strain>
    </source>
</reference>
<dbReference type="NCBIfam" id="TIGR00621">
    <property type="entry name" value="ssb"/>
    <property type="match status" value="1"/>
</dbReference>
<dbReference type="PROSITE" id="PS50935">
    <property type="entry name" value="SSB"/>
    <property type="match status" value="1"/>
</dbReference>
<evidence type="ECO:0000313" key="7">
    <source>
        <dbReference type="Proteomes" id="UP000077786"/>
    </source>
</evidence>
<comment type="caution">
    <text evidence="6">The sequence shown here is derived from an EMBL/GenBank/DDBJ whole genome shotgun (WGS) entry which is preliminary data.</text>
</comment>
<protein>
    <recommendedName>
        <fullName evidence="3 4">Single-stranded DNA-binding protein</fullName>
        <shortName evidence="3">SSB</shortName>
    </recommendedName>
</protein>
<dbReference type="PIRSF" id="PIRSF002070">
    <property type="entry name" value="SSB"/>
    <property type="match status" value="1"/>
</dbReference>
<keyword evidence="3" id="KW-0235">DNA replication</keyword>
<sequence>MGNTMNEWRGIGNLGKDPEIRTFQNGDKIANLSLGCTDTWRDRDGNEKKRTFWAAVKVTGRKVSFVEQYLKKGNRLLVGGRMETRKWQDQSGQDRYATEVVCDDFDGKIQNLTPRSESDQSQSGGNSQRDHGRSQNNNQSGTRGGWDAPSNNDLDDEIPF</sequence>
<comment type="caution">
    <text evidence="3">Lacks conserved residue(s) required for the propagation of feature annotation.</text>
</comment>
<feature type="region of interest" description="Disordered" evidence="5">
    <location>
        <begin position="107"/>
        <end position="160"/>
    </location>
</feature>
<accession>A0A1B6VKK9</accession>
<dbReference type="GO" id="GO:0009295">
    <property type="term" value="C:nucleoid"/>
    <property type="evidence" value="ECO:0007669"/>
    <property type="project" value="TreeGrafter"/>
</dbReference>
<evidence type="ECO:0000256" key="4">
    <source>
        <dbReference type="PIRNR" id="PIRNR002070"/>
    </source>
</evidence>
<dbReference type="CDD" id="cd04496">
    <property type="entry name" value="SSB_OBF"/>
    <property type="match status" value="1"/>
</dbReference>
<evidence type="ECO:0000256" key="2">
    <source>
        <dbReference type="ARBA" id="ARBA00023172"/>
    </source>
</evidence>
<feature type="short sequence motif" description="Important for interaction with partner proteins" evidence="3">
    <location>
        <begin position="155"/>
        <end position="160"/>
    </location>
</feature>
<dbReference type="PANTHER" id="PTHR10302:SF27">
    <property type="entry name" value="SINGLE-STRANDED DNA-BINDING PROTEIN"/>
    <property type="match status" value="1"/>
</dbReference>
<dbReference type="InterPro" id="IPR012340">
    <property type="entry name" value="NA-bd_OB-fold"/>
</dbReference>
<feature type="compositionally biased region" description="Polar residues" evidence="5">
    <location>
        <begin position="110"/>
        <end position="127"/>
    </location>
</feature>
<dbReference type="PATRIC" id="fig|38307.3.peg.1855"/>
<dbReference type="PANTHER" id="PTHR10302">
    <property type="entry name" value="SINGLE-STRANDED DNA-BINDING PROTEIN"/>
    <property type="match status" value="1"/>
</dbReference>
<dbReference type="Proteomes" id="UP000077786">
    <property type="component" value="Unassembled WGS sequence"/>
</dbReference>
<evidence type="ECO:0000256" key="1">
    <source>
        <dbReference type="ARBA" id="ARBA00023125"/>
    </source>
</evidence>
<comment type="subunit">
    <text evidence="3">Homotetramer.</text>
</comment>
<dbReference type="HAMAP" id="MF_00984">
    <property type="entry name" value="SSB"/>
    <property type="match status" value="1"/>
</dbReference>
<dbReference type="GO" id="GO:0006281">
    <property type="term" value="P:DNA repair"/>
    <property type="evidence" value="ECO:0007669"/>
    <property type="project" value="UniProtKB-UniRule"/>
</dbReference>
<keyword evidence="2 3" id="KW-0233">DNA recombination</keyword>
<keyword evidence="3" id="KW-0234">DNA repair</keyword>
<organism evidence="6 7">
    <name type="scientific">Gluconobacter cerinus</name>
    <dbReference type="NCBI Taxonomy" id="38307"/>
    <lineage>
        <taxon>Bacteria</taxon>
        <taxon>Pseudomonadati</taxon>
        <taxon>Pseudomonadota</taxon>
        <taxon>Alphaproteobacteria</taxon>
        <taxon>Acetobacterales</taxon>
        <taxon>Acetobacteraceae</taxon>
        <taxon>Gluconobacter</taxon>
    </lineage>
</organism>
<gene>
    <name evidence="6" type="ORF">A0123_01795</name>
</gene>
<dbReference type="RefSeq" id="WP_064274533.1">
    <property type="nucleotide sequence ID" value="NZ_LUTU01000007.1"/>
</dbReference>
<dbReference type="GO" id="GO:0006260">
    <property type="term" value="P:DNA replication"/>
    <property type="evidence" value="ECO:0007669"/>
    <property type="project" value="UniProtKB-UniRule"/>
</dbReference>
<dbReference type="GO" id="GO:0006310">
    <property type="term" value="P:DNA recombination"/>
    <property type="evidence" value="ECO:0007669"/>
    <property type="project" value="UniProtKB-UniRule"/>
</dbReference>
<dbReference type="GO" id="GO:0003697">
    <property type="term" value="F:single-stranded DNA binding"/>
    <property type="evidence" value="ECO:0007669"/>
    <property type="project" value="UniProtKB-UniRule"/>
</dbReference>
<dbReference type="InterPro" id="IPR000424">
    <property type="entry name" value="Primosome_PriB/ssb"/>
</dbReference>